<dbReference type="Pfam" id="PF13365">
    <property type="entry name" value="Trypsin_2"/>
    <property type="match status" value="1"/>
</dbReference>
<dbReference type="STRING" id="34059.A9308_00915"/>
<proteinExistence type="inferred from homology"/>
<name>A0A1B8Q8V5_9GAMM</name>
<evidence type="ECO:0000259" key="6">
    <source>
        <dbReference type="PROSITE" id="PS50106"/>
    </source>
</evidence>
<dbReference type="FunFam" id="2.40.10.10:FF:000001">
    <property type="entry name" value="Periplasmic serine protease DegS"/>
    <property type="match status" value="1"/>
</dbReference>
<dbReference type="PANTHER" id="PTHR43343:SF3">
    <property type="entry name" value="PROTEASE DO-LIKE 8, CHLOROPLASTIC"/>
    <property type="match status" value="1"/>
</dbReference>
<evidence type="ECO:0000256" key="1">
    <source>
        <dbReference type="ARBA" id="ARBA00010541"/>
    </source>
</evidence>
<evidence type="ECO:0000256" key="2">
    <source>
        <dbReference type="ARBA" id="ARBA00022670"/>
    </source>
</evidence>
<organism evidence="7 8">
    <name type="scientific">Faucicola atlantae</name>
    <dbReference type="NCBI Taxonomy" id="34059"/>
    <lineage>
        <taxon>Bacteria</taxon>
        <taxon>Pseudomonadati</taxon>
        <taxon>Pseudomonadota</taxon>
        <taxon>Gammaproteobacteria</taxon>
        <taxon>Moraxellales</taxon>
        <taxon>Moraxellaceae</taxon>
        <taxon>Faucicola</taxon>
    </lineage>
</organism>
<evidence type="ECO:0000313" key="8">
    <source>
        <dbReference type="Proteomes" id="UP000092508"/>
    </source>
</evidence>
<dbReference type="SUPFAM" id="SSF50156">
    <property type="entry name" value="PDZ domain-like"/>
    <property type="match status" value="1"/>
</dbReference>
<keyword evidence="2 7" id="KW-0645">Protease</keyword>
<dbReference type="SUPFAM" id="SSF50494">
    <property type="entry name" value="Trypsin-like serine proteases"/>
    <property type="match status" value="1"/>
</dbReference>
<dbReference type="InterPro" id="IPR036034">
    <property type="entry name" value="PDZ_sf"/>
</dbReference>
<reference evidence="7 8" key="1">
    <citation type="submission" date="2016-06" db="EMBL/GenBank/DDBJ databases">
        <title>Draft genome of Moraxella atlantae CCUG 66109.</title>
        <authorList>
            <person name="Salva-Serra F."/>
            <person name="Engstrom-Jakobsson H."/>
            <person name="Thorell K."/>
            <person name="Gonzales-Siles L."/>
            <person name="Karlsson R."/>
            <person name="Boulund F."/>
            <person name="Engstrand L."/>
            <person name="Kristiansson E."/>
            <person name="Moore E."/>
        </authorList>
    </citation>
    <scope>NUCLEOTIDE SEQUENCE [LARGE SCALE GENOMIC DNA]</scope>
    <source>
        <strain evidence="7 8">CCUG 66109</strain>
    </source>
</reference>
<dbReference type="Proteomes" id="UP000092508">
    <property type="component" value="Unassembled WGS sequence"/>
</dbReference>
<dbReference type="GO" id="GO:0006508">
    <property type="term" value="P:proteolysis"/>
    <property type="evidence" value="ECO:0007669"/>
    <property type="project" value="UniProtKB-KW"/>
</dbReference>
<dbReference type="InterPro" id="IPR001940">
    <property type="entry name" value="Peptidase_S1C"/>
</dbReference>
<feature type="region of interest" description="Disordered" evidence="5">
    <location>
        <begin position="34"/>
        <end position="57"/>
    </location>
</feature>
<dbReference type="PROSITE" id="PS50106">
    <property type="entry name" value="PDZ"/>
    <property type="match status" value="1"/>
</dbReference>
<dbReference type="Pfam" id="PF13180">
    <property type="entry name" value="PDZ_2"/>
    <property type="match status" value="1"/>
</dbReference>
<keyword evidence="4" id="KW-0720">Serine protease</keyword>
<dbReference type="SMART" id="SM00228">
    <property type="entry name" value="PDZ"/>
    <property type="match status" value="1"/>
</dbReference>
<protein>
    <submittedName>
        <fullName evidence="7">Serine protease</fullName>
    </submittedName>
</protein>
<dbReference type="AlphaFoldDB" id="A0A1B8Q8V5"/>
<evidence type="ECO:0000256" key="3">
    <source>
        <dbReference type="ARBA" id="ARBA00022801"/>
    </source>
</evidence>
<dbReference type="GO" id="GO:0004252">
    <property type="term" value="F:serine-type endopeptidase activity"/>
    <property type="evidence" value="ECO:0007669"/>
    <property type="project" value="InterPro"/>
</dbReference>
<keyword evidence="3" id="KW-0378">Hydrolase</keyword>
<evidence type="ECO:0000313" key="7">
    <source>
        <dbReference type="EMBL" id="OBX73691.1"/>
    </source>
</evidence>
<dbReference type="InterPro" id="IPR009003">
    <property type="entry name" value="Peptidase_S1_PA"/>
</dbReference>
<dbReference type="EMBL" id="LZMZ01000052">
    <property type="protein sequence ID" value="OBX73691.1"/>
    <property type="molecule type" value="Genomic_DNA"/>
</dbReference>
<dbReference type="Gene3D" id="2.30.42.10">
    <property type="match status" value="1"/>
</dbReference>
<evidence type="ECO:0000256" key="4">
    <source>
        <dbReference type="ARBA" id="ARBA00022825"/>
    </source>
</evidence>
<dbReference type="PANTHER" id="PTHR43343">
    <property type="entry name" value="PEPTIDASE S12"/>
    <property type="match status" value="1"/>
</dbReference>
<comment type="caution">
    <text evidence="7">The sequence shown here is derived from an EMBL/GenBank/DDBJ whole genome shotgun (WGS) entry which is preliminary data.</text>
</comment>
<dbReference type="InterPro" id="IPR001478">
    <property type="entry name" value="PDZ"/>
</dbReference>
<feature type="domain" description="PDZ" evidence="6">
    <location>
        <begin position="284"/>
        <end position="373"/>
    </location>
</feature>
<feature type="compositionally biased region" description="Low complexity" evidence="5">
    <location>
        <begin position="37"/>
        <end position="46"/>
    </location>
</feature>
<dbReference type="PRINTS" id="PR00834">
    <property type="entry name" value="PROTEASES2C"/>
</dbReference>
<gene>
    <name evidence="7" type="ORF">A9308_00915</name>
</gene>
<dbReference type="Gene3D" id="2.40.10.120">
    <property type="match status" value="1"/>
</dbReference>
<evidence type="ECO:0000256" key="5">
    <source>
        <dbReference type="SAM" id="MobiDB-lite"/>
    </source>
</evidence>
<comment type="similarity">
    <text evidence="1">Belongs to the peptidase S1C family.</text>
</comment>
<sequence length="415" mass="43762">MVVPWTLLAALVLGGGWALSQGTLSLQPASTAVPTEANSSTSASTSDWQPPKPTPVPAQTVPDTVTNLVASYHNAVTTAAQSVVNIYTTQKISNPYANDPVMRRFYEYHGMPSEGEETNLGSGVIISQDGYIVTNAHVIAQADNIVVMLNDGRKAAARLIGSDPESDVAVIKVDLTGLKPLGFRETPINVGDVVLAIGNPFGVGQTVTQGIISATGRTGLGINTFENFIQTDAAINPGNSGGALVDAYGQLIGINTAIYSRSGGSMGIGFAIPTDIVKNVMNSLIKTGHVSRGWLGIELQGRAKDPTKLSDDATGIEVMNVLPDGPAAKAGLQRGDIITALDGQTLTDANSLIQLVARKTPNSTITLTIQRGDEQRQIPVILGERQGQVNQAQPLPQELDPHQMSPRELMELFNR</sequence>
<accession>A0A1B8Q8V5</accession>
<dbReference type="InterPro" id="IPR051201">
    <property type="entry name" value="Chloro_Bact_Ser_Proteases"/>
</dbReference>